<protein>
    <submittedName>
        <fullName evidence="2">Uncharacterized protein</fullName>
    </submittedName>
</protein>
<comment type="caution">
    <text evidence="2">The sequence shown here is derived from an EMBL/GenBank/DDBJ whole genome shotgun (WGS) entry which is preliminary data.</text>
</comment>
<reference evidence="2 3" key="1">
    <citation type="submission" date="2024-11" db="EMBL/GenBank/DDBJ databases">
        <title>Adaptive evolution of stress response genes in parasites aligns with host niche diversity.</title>
        <authorList>
            <person name="Hahn C."/>
            <person name="Resl P."/>
        </authorList>
    </citation>
    <scope>NUCLEOTIDE SEQUENCE [LARGE SCALE GENOMIC DNA]</scope>
    <source>
        <strain evidence="2">EGGRZ-B1_66</strain>
        <tissue evidence="2">Body</tissue>
    </source>
</reference>
<keyword evidence="3" id="KW-1185">Reference proteome</keyword>
<feature type="compositionally biased region" description="Polar residues" evidence="1">
    <location>
        <begin position="54"/>
        <end position="64"/>
    </location>
</feature>
<gene>
    <name evidence="2" type="ORF">Ciccas_010490</name>
</gene>
<name>A0ABD2PTY1_9PLAT</name>
<feature type="region of interest" description="Disordered" evidence="1">
    <location>
        <begin position="48"/>
        <end position="70"/>
    </location>
</feature>
<evidence type="ECO:0000256" key="1">
    <source>
        <dbReference type="SAM" id="MobiDB-lite"/>
    </source>
</evidence>
<dbReference type="Proteomes" id="UP001626550">
    <property type="component" value="Unassembled WGS sequence"/>
</dbReference>
<accession>A0ABD2PTY1</accession>
<organism evidence="2 3">
    <name type="scientific">Cichlidogyrus casuarinus</name>
    <dbReference type="NCBI Taxonomy" id="1844966"/>
    <lineage>
        <taxon>Eukaryota</taxon>
        <taxon>Metazoa</taxon>
        <taxon>Spiralia</taxon>
        <taxon>Lophotrochozoa</taxon>
        <taxon>Platyhelminthes</taxon>
        <taxon>Monogenea</taxon>
        <taxon>Monopisthocotylea</taxon>
        <taxon>Dactylogyridea</taxon>
        <taxon>Ancyrocephalidae</taxon>
        <taxon>Cichlidogyrus</taxon>
    </lineage>
</organism>
<dbReference type="EMBL" id="JBJKFK010002551">
    <property type="protein sequence ID" value="KAL3310934.1"/>
    <property type="molecule type" value="Genomic_DNA"/>
</dbReference>
<evidence type="ECO:0000313" key="3">
    <source>
        <dbReference type="Proteomes" id="UP001626550"/>
    </source>
</evidence>
<evidence type="ECO:0000313" key="2">
    <source>
        <dbReference type="EMBL" id="KAL3310934.1"/>
    </source>
</evidence>
<sequence>MGCEVSKAVLRLATDGPKVSVQPCWLSALDTLQSRLCNMDSKDDQHETCMTPDSEFTSHSSNWKHALHSN</sequence>
<proteinExistence type="predicted"/>
<dbReference type="AlphaFoldDB" id="A0ABD2PTY1"/>